<name>A0A454XP04_PRIPA</name>
<protein>
    <submittedName>
        <fullName evidence="1">Uncharacterized protein</fullName>
    </submittedName>
</protein>
<dbReference type="EnsemblMetazoa" id="PPA26124.1">
    <property type="protein sequence ID" value="PPA26124.1"/>
    <property type="gene ID" value="WBGene00115678"/>
</dbReference>
<reference evidence="1" key="2">
    <citation type="submission" date="2022-06" db="UniProtKB">
        <authorList>
            <consortium name="EnsemblMetazoa"/>
        </authorList>
    </citation>
    <scope>IDENTIFICATION</scope>
    <source>
        <strain evidence="1">PS312</strain>
    </source>
</reference>
<sequence>MTLYFDQPSYFYEHFEESSVDFYCDPDANCDNYEAPVASYVETRSGTLFVPSQQHQANSTSFESHYGMPIVVASEYLKN</sequence>
<evidence type="ECO:0000313" key="2">
    <source>
        <dbReference type="Proteomes" id="UP000005239"/>
    </source>
</evidence>
<dbReference type="Proteomes" id="UP000005239">
    <property type="component" value="Unassembled WGS sequence"/>
</dbReference>
<gene>
    <name evidence="1" type="primary">WBGene00115678</name>
</gene>
<proteinExistence type="predicted"/>
<accession>A0A454XP04</accession>
<dbReference type="AlphaFoldDB" id="A0A454XP04"/>
<evidence type="ECO:0000313" key="1">
    <source>
        <dbReference type="EnsemblMetazoa" id="PPA26124.1"/>
    </source>
</evidence>
<organism evidence="1 2">
    <name type="scientific">Pristionchus pacificus</name>
    <name type="common">Parasitic nematode worm</name>
    <dbReference type="NCBI Taxonomy" id="54126"/>
    <lineage>
        <taxon>Eukaryota</taxon>
        <taxon>Metazoa</taxon>
        <taxon>Ecdysozoa</taxon>
        <taxon>Nematoda</taxon>
        <taxon>Chromadorea</taxon>
        <taxon>Rhabditida</taxon>
        <taxon>Rhabditina</taxon>
        <taxon>Diplogasteromorpha</taxon>
        <taxon>Diplogasteroidea</taxon>
        <taxon>Neodiplogasteridae</taxon>
        <taxon>Pristionchus</taxon>
    </lineage>
</organism>
<keyword evidence="2" id="KW-1185">Reference proteome</keyword>
<accession>A0A8R1YHQ1</accession>
<reference evidence="2" key="1">
    <citation type="journal article" date="2008" name="Nat. Genet.">
        <title>The Pristionchus pacificus genome provides a unique perspective on nematode lifestyle and parasitism.</title>
        <authorList>
            <person name="Dieterich C."/>
            <person name="Clifton S.W."/>
            <person name="Schuster L.N."/>
            <person name="Chinwalla A."/>
            <person name="Delehaunty K."/>
            <person name="Dinkelacker I."/>
            <person name="Fulton L."/>
            <person name="Fulton R."/>
            <person name="Godfrey J."/>
            <person name="Minx P."/>
            <person name="Mitreva M."/>
            <person name="Roeseler W."/>
            <person name="Tian H."/>
            <person name="Witte H."/>
            <person name="Yang S.P."/>
            <person name="Wilson R.K."/>
            <person name="Sommer R.J."/>
        </authorList>
    </citation>
    <scope>NUCLEOTIDE SEQUENCE [LARGE SCALE GENOMIC DNA]</scope>
    <source>
        <strain evidence="2">PS312</strain>
    </source>
</reference>